<dbReference type="InterPro" id="IPR001584">
    <property type="entry name" value="Integrase_cat-core"/>
</dbReference>
<dbReference type="PANTHER" id="PTHR37984">
    <property type="entry name" value="PROTEIN CBG26694"/>
    <property type="match status" value="1"/>
</dbReference>
<feature type="compositionally biased region" description="Basic and acidic residues" evidence="1">
    <location>
        <begin position="86"/>
        <end position="99"/>
    </location>
</feature>
<dbReference type="PANTHER" id="PTHR37984:SF5">
    <property type="entry name" value="PROTEIN NYNRIN-LIKE"/>
    <property type="match status" value="1"/>
</dbReference>
<protein>
    <submittedName>
        <fullName evidence="3">Pro-Pol polyprotein</fullName>
    </submittedName>
</protein>
<feature type="non-terminal residue" evidence="3">
    <location>
        <position position="1"/>
    </location>
</feature>
<dbReference type="InterPro" id="IPR036397">
    <property type="entry name" value="RNaseH_sf"/>
</dbReference>
<evidence type="ECO:0000259" key="2">
    <source>
        <dbReference type="PROSITE" id="PS50994"/>
    </source>
</evidence>
<name>A0A0A9X3H0_LYGHE</name>
<feature type="non-terminal residue" evidence="3">
    <location>
        <position position="113"/>
    </location>
</feature>
<feature type="region of interest" description="Disordered" evidence="1">
    <location>
        <begin position="79"/>
        <end position="113"/>
    </location>
</feature>
<reference evidence="3" key="1">
    <citation type="journal article" date="2014" name="PLoS ONE">
        <title>Transcriptome-Based Identification of ABC Transporters in the Western Tarnished Plant Bug Lygus hesperus.</title>
        <authorList>
            <person name="Hull J.J."/>
            <person name="Chaney K."/>
            <person name="Geib S.M."/>
            <person name="Fabrick J.A."/>
            <person name="Brent C.S."/>
            <person name="Walsh D."/>
            <person name="Lavine L.C."/>
        </authorList>
    </citation>
    <scope>NUCLEOTIDE SEQUENCE</scope>
</reference>
<dbReference type="InterPro" id="IPR050951">
    <property type="entry name" value="Retrovirus_Pol_polyprotein"/>
</dbReference>
<dbReference type="SUPFAM" id="SSF53098">
    <property type="entry name" value="Ribonuclease H-like"/>
    <property type="match status" value="1"/>
</dbReference>
<feature type="domain" description="Integrase catalytic" evidence="2">
    <location>
        <begin position="1"/>
        <end position="74"/>
    </location>
</feature>
<organism evidence="3">
    <name type="scientific">Lygus hesperus</name>
    <name type="common">Western plant bug</name>
    <dbReference type="NCBI Taxonomy" id="30085"/>
    <lineage>
        <taxon>Eukaryota</taxon>
        <taxon>Metazoa</taxon>
        <taxon>Ecdysozoa</taxon>
        <taxon>Arthropoda</taxon>
        <taxon>Hexapoda</taxon>
        <taxon>Insecta</taxon>
        <taxon>Pterygota</taxon>
        <taxon>Neoptera</taxon>
        <taxon>Paraneoptera</taxon>
        <taxon>Hemiptera</taxon>
        <taxon>Heteroptera</taxon>
        <taxon>Panheteroptera</taxon>
        <taxon>Cimicomorpha</taxon>
        <taxon>Miridae</taxon>
        <taxon>Mirini</taxon>
        <taxon>Lygus</taxon>
    </lineage>
</organism>
<dbReference type="GO" id="GO:0003676">
    <property type="term" value="F:nucleic acid binding"/>
    <property type="evidence" value="ECO:0007669"/>
    <property type="project" value="InterPro"/>
</dbReference>
<dbReference type="PROSITE" id="PS50994">
    <property type="entry name" value="INTEGRASE"/>
    <property type="match status" value="1"/>
</dbReference>
<dbReference type="AlphaFoldDB" id="A0A0A9X3H0"/>
<dbReference type="InterPro" id="IPR012337">
    <property type="entry name" value="RNaseH-like_sf"/>
</dbReference>
<feature type="compositionally biased region" description="Polar residues" evidence="1">
    <location>
        <begin position="100"/>
        <end position="113"/>
    </location>
</feature>
<proteinExistence type="predicted"/>
<evidence type="ECO:0000313" key="3">
    <source>
        <dbReference type="EMBL" id="JAG15282.1"/>
    </source>
</evidence>
<dbReference type="GO" id="GO:0015074">
    <property type="term" value="P:DNA integration"/>
    <property type="evidence" value="ECO:0007669"/>
    <property type="project" value="InterPro"/>
</dbReference>
<reference evidence="3" key="2">
    <citation type="submission" date="2014-07" db="EMBL/GenBank/DDBJ databases">
        <authorList>
            <person name="Hull J."/>
        </authorList>
    </citation>
    <scope>NUCLEOTIDE SEQUENCE</scope>
</reference>
<dbReference type="Pfam" id="PF00665">
    <property type="entry name" value="rve"/>
    <property type="match status" value="1"/>
</dbReference>
<dbReference type="EMBL" id="GBHO01028322">
    <property type="protein sequence ID" value="JAG15282.1"/>
    <property type="molecule type" value="Transcribed_RNA"/>
</dbReference>
<dbReference type="Gene3D" id="3.30.420.10">
    <property type="entry name" value="Ribonuclease H-like superfamily/Ribonuclease H"/>
    <property type="match status" value="1"/>
</dbReference>
<sequence length="113" mass="12836">PPARGKRFCVTFIDRFTRWPEAFAVADIRAVKVAGLIQENWIPRYGTPLTVTTDQGPQFESQLMSELWAKMGTQRILRWATGEMAPDSKRKGKVPEQQKLDGQSSENPSRTKD</sequence>
<accession>A0A0A9X3H0</accession>
<evidence type="ECO:0000256" key="1">
    <source>
        <dbReference type="SAM" id="MobiDB-lite"/>
    </source>
</evidence>
<gene>
    <name evidence="3" type="primary">pro-pol_3</name>
    <name evidence="3" type="ORF">CM83_1135</name>
</gene>